<reference evidence="2 3" key="1">
    <citation type="journal article" date="2024" name="Microbiology">
        <title>Methylomarinum rosea sp. nov., a novel halophilic methanotrophic bacterium from the hypersaline Lake Elton.</title>
        <authorList>
            <person name="Suleimanov R.Z."/>
            <person name="Oshkin I.Y."/>
            <person name="Danilova O.V."/>
            <person name="Suzina N.E."/>
            <person name="Dedysh S.N."/>
        </authorList>
    </citation>
    <scope>NUCLEOTIDE SEQUENCE [LARGE SCALE GENOMIC DNA]</scope>
    <source>
        <strain evidence="2 3">Ch1-1</strain>
    </source>
</reference>
<evidence type="ECO:0000256" key="1">
    <source>
        <dbReference type="SAM" id="Phobius"/>
    </source>
</evidence>
<sequence>MQACQRFSDISVSERILSSFFLLSIALGYFFSLEQIYFTHQGRDGQPGLSIDDVAIAYHGSPDQTRLAAAIKGPMAGNLRSPEDGEAILSWIDSGAKREIYQTRIAPILQRDCLGCHSPASGMNVPPLTRYQEVVKLTEADRGASIPSLVRVSHIHLFGIAFILFFVGKLFILCDIPVWIKRLTIGIPFLSMLVDILAWYLTREIASFAYLLVLSGALMGMSLNFQIWLSLFQMWFPNSYRRIWATVKDAGAVFFRQGRDLLKRKTSQLYAWTQENWPEHWSTQTMSSSSRRIVAFLYQSIRRFIA</sequence>
<dbReference type="RefSeq" id="WP_349431123.1">
    <property type="nucleotide sequence ID" value="NZ_CP157743.1"/>
</dbReference>
<keyword evidence="3" id="KW-1185">Reference proteome</keyword>
<organism evidence="2 3">
    <name type="scientific">Methylomarinum roseum</name>
    <dbReference type="NCBI Taxonomy" id="3067653"/>
    <lineage>
        <taxon>Bacteria</taxon>
        <taxon>Pseudomonadati</taxon>
        <taxon>Pseudomonadota</taxon>
        <taxon>Gammaproteobacteria</taxon>
        <taxon>Methylococcales</taxon>
        <taxon>Methylococcaceae</taxon>
        <taxon>Methylomarinum</taxon>
    </lineage>
</organism>
<evidence type="ECO:0000313" key="3">
    <source>
        <dbReference type="Proteomes" id="UP001225378"/>
    </source>
</evidence>
<gene>
    <name evidence="2" type="ORF">Q9L42_011965</name>
</gene>
<name>A0AAU7NQ68_9GAMM</name>
<evidence type="ECO:0000313" key="2">
    <source>
        <dbReference type="EMBL" id="XBS19085.1"/>
    </source>
</evidence>
<keyword evidence="1" id="KW-1133">Transmembrane helix</keyword>
<keyword evidence="1" id="KW-0812">Transmembrane</keyword>
<dbReference type="AlphaFoldDB" id="A0AAU7NQ68"/>
<feature type="transmembrane region" description="Helical" evidence="1">
    <location>
        <begin position="155"/>
        <end position="176"/>
    </location>
</feature>
<keyword evidence="1" id="KW-0472">Membrane</keyword>
<dbReference type="KEGG" id="mech:Q9L42_011965"/>
<dbReference type="EMBL" id="CP157743">
    <property type="protein sequence ID" value="XBS19085.1"/>
    <property type="molecule type" value="Genomic_DNA"/>
</dbReference>
<feature type="transmembrane region" description="Helical" evidence="1">
    <location>
        <begin position="12"/>
        <end position="31"/>
    </location>
</feature>
<dbReference type="Proteomes" id="UP001225378">
    <property type="component" value="Chromosome"/>
</dbReference>
<proteinExistence type="predicted"/>
<protein>
    <recommendedName>
        <fullName evidence="4">Elongation factor-1 alpha</fullName>
    </recommendedName>
</protein>
<evidence type="ECO:0008006" key="4">
    <source>
        <dbReference type="Google" id="ProtNLM"/>
    </source>
</evidence>
<accession>A0AAU7NQ68</accession>
<feature type="transmembrane region" description="Helical" evidence="1">
    <location>
        <begin position="183"/>
        <end position="202"/>
    </location>
</feature>
<feature type="transmembrane region" description="Helical" evidence="1">
    <location>
        <begin position="208"/>
        <end position="232"/>
    </location>
</feature>